<dbReference type="CDD" id="cd02908">
    <property type="entry name" value="Macro_OAADPr_deacetylase"/>
    <property type="match status" value="1"/>
</dbReference>
<dbReference type="Proteomes" id="UP001146351">
    <property type="component" value="Unassembled WGS sequence"/>
</dbReference>
<dbReference type="GO" id="GO:0016740">
    <property type="term" value="F:transferase activity"/>
    <property type="evidence" value="ECO:0007669"/>
    <property type="project" value="UniProtKB-KW"/>
</dbReference>
<dbReference type="EMBL" id="JAPQKO010000006">
    <property type="protein sequence ID" value="KAJ5156245.1"/>
    <property type="molecule type" value="Genomic_DNA"/>
</dbReference>
<comment type="caution">
    <text evidence="8">The sequence shown here is derived from an EMBL/GenBank/DDBJ whole genome shotgun (WGS) entry which is preliminary data.</text>
</comment>
<evidence type="ECO:0000256" key="2">
    <source>
        <dbReference type="ARBA" id="ARBA00022679"/>
    </source>
</evidence>
<dbReference type="SUPFAM" id="SSF52467">
    <property type="entry name" value="DHS-like NAD/FAD-binding domain"/>
    <property type="match status" value="1"/>
</dbReference>
<keyword evidence="2" id="KW-0808">Transferase</keyword>
<dbReference type="InterPro" id="IPR026591">
    <property type="entry name" value="Sirtuin_cat_small_dom_sf"/>
</dbReference>
<accession>A0A9W9HTX1</accession>
<organism evidence="8 9">
    <name type="scientific">Penicillium capsulatum</name>
    <dbReference type="NCBI Taxonomy" id="69766"/>
    <lineage>
        <taxon>Eukaryota</taxon>
        <taxon>Fungi</taxon>
        <taxon>Dikarya</taxon>
        <taxon>Ascomycota</taxon>
        <taxon>Pezizomycotina</taxon>
        <taxon>Eurotiomycetes</taxon>
        <taxon>Eurotiomycetidae</taxon>
        <taxon>Eurotiales</taxon>
        <taxon>Aspergillaceae</taxon>
        <taxon>Penicillium</taxon>
    </lineage>
</organism>
<dbReference type="Gene3D" id="3.30.1600.10">
    <property type="entry name" value="SIR2/SIRT2 'Small Domain"/>
    <property type="match status" value="1"/>
</dbReference>
<keyword evidence="5" id="KW-0862">Zinc</keyword>
<dbReference type="GO" id="GO:0016798">
    <property type="term" value="F:hydrolase activity, acting on glycosyl bonds"/>
    <property type="evidence" value="ECO:0007669"/>
    <property type="project" value="UniProtKB-KW"/>
</dbReference>
<dbReference type="InterPro" id="IPR002589">
    <property type="entry name" value="Macro_dom"/>
</dbReference>
<reference evidence="8" key="1">
    <citation type="submission" date="2022-11" db="EMBL/GenBank/DDBJ databases">
        <authorList>
            <person name="Petersen C."/>
        </authorList>
    </citation>
    <scope>NUCLEOTIDE SEQUENCE</scope>
    <source>
        <strain evidence="8">IBT 21917</strain>
    </source>
</reference>
<dbReference type="GO" id="GO:0046872">
    <property type="term" value="F:metal ion binding"/>
    <property type="evidence" value="ECO:0007669"/>
    <property type="project" value="UniProtKB-KW"/>
</dbReference>
<evidence type="ECO:0000256" key="6">
    <source>
        <dbReference type="ARBA" id="ARBA00023295"/>
    </source>
</evidence>
<keyword evidence="4" id="KW-0378">Hydrolase</keyword>
<dbReference type="Pfam" id="PF01661">
    <property type="entry name" value="Macro"/>
    <property type="match status" value="1"/>
</dbReference>
<feature type="domain" description="Macro" evidence="7">
    <location>
        <begin position="42"/>
        <end position="242"/>
    </location>
</feature>
<dbReference type="SMART" id="SM00506">
    <property type="entry name" value="A1pp"/>
    <property type="match status" value="1"/>
</dbReference>
<keyword evidence="9" id="KW-1185">Reference proteome</keyword>
<dbReference type="PANTHER" id="PTHR11106:SF121">
    <property type="entry name" value="ADP-RIBOSE 1''-PHOSPHATE PHOSPHATASE"/>
    <property type="match status" value="1"/>
</dbReference>
<dbReference type="SUPFAM" id="SSF52949">
    <property type="entry name" value="Macro domain-like"/>
    <property type="match status" value="1"/>
</dbReference>
<reference evidence="8" key="2">
    <citation type="journal article" date="2023" name="IMA Fungus">
        <title>Comparative genomic study of the Penicillium genus elucidates a diverse pangenome and 15 lateral gene transfer events.</title>
        <authorList>
            <person name="Petersen C."/>
            <person name="Sorensen T."/>
            <person name="Nielsen M.R."/>
            <person name="Sondergaard T.E."/>
            <person name="Sorensen J.L."/>
            <person name="Fitzpatrick D.A."/>
            <person name="Frisvad J.C."/>
            <person name="Nielsen K.L."/>
        </authorList>
    </citation>
    <scope>NUCLEOTIDE SEQUENCE</scope>
    <source>
        <strain evidence="8">IBT 21917</strain>
    </source>
</reference>
<dbReference type="InterPro" id="IPR029035">
    <property type="entry name" value="DHS-like_NAD/FAD-binding_dom"/>
</dbReference>
<evidence type="ECO:0000256" key="3">
    <source>
        <dbReference type="ARBA" id="ARBA00022723"/>
    </source>
</evidence>
<keyword evidence="3" id="KW-0479">Metal-binding</keyword>
<dbReference type="OrthoDB" id="6077599at2759"/>
<evidence type="ECO:0000259" key="7">
    <source>
        <dbReference type="PROSITE" id="PS51154"/>
    </source>
</evidence>
<name>A0A9W9HTX1_9EURO</name>
<protein>
    <recommendedName>
        <fullName evidence="7">Macro domain-containing protein</fullName>
    </recommendedName>
</protein>
<dbReference type="Gene3D" id="3.40.50.1220">
    <property type="entry name" value="TPP-binding domain"/>
    <property type="match status" value="1"/>
</dbReference>
<proteinExistence type="predicted"/>
<dbReference type="PANTHER" id="PTHR11106">
    <property type="entry name" value="GANGLIOSIDE INDUCED DIFFERENTIATION ASSOCIATED PROTEIN 2-RELATED"/>
    <property type="match status" value="1"/>
</dbReference>
<evidence type="ECO:0000256" key="5">
    <source>
        <dbReference type="ARBA" id="ARBA00022833"/>
    </source>
</evidence>
<evidence type="ECO:0000256" key="1">
    <source>
        <dbReference type="ARBA" id="ARBA00001947"/>
    </source>
</evidence>
<dbReference type="PROSITE" id="PS51154">
    <property type="entry name" value="MACRO"/>
    <property type="match status" value="1"/>
</dbReference>
<comment type="cofactor">
    <cofactor evidence="1">
        <name>Zn(2+)</name>
        <dbReference type="ChEBI" id="CHEBI:29105"/>
    </cofactor>
</comment>
<dbReference type="AlphaFoldDB" id="A0A9W9HTX1"/>
<evidence type="ECO:0000313" key="9">
    <source>
        <dbReference type="Proteomes" id="UP001146351"/>
    </source>
</evidence>
<evidence type="ECO:0000313" key="8">
    <source>
        <dbReference type="EMBL" id="KAJ5156245.1"/>
    </source>
</evidence>
<dbReference type="Gene3D" id="3.40.220.10">
    <property type="entry name" value="Leucine Aminopeptidase, subunit E, domain 1"/>
    <property type="match status" value="1"/>
</dbReference>
<sequence>MLCRLLPSPRIPADILDDIDTVIAYQNSHHLLTSTTSIQPTVTIHHRETIGRLRIACWKGDITTLTDVTAIVNAANSQLLGCFQPEHRCIDNVIHSAAGPRLRDACYKIMSSQNHPEPTGAAKVTPGFLLPAQWIVHTVGPQLHPREKPQSRHKEELASCYRSCLEAVESLPPLQDGRKVVAFCCISTGLFAFPSELAAEIAVHTVVSWYMAHPKTTITDIIFDTFLEKDWSLYQRILSNLNPSLNATYGTISLNTQLGQSTPQISPCTPSPAITKARTWLSEATTLIISAGAGLSAATGLDYTSTTLFTKHFPAFTKLGLRKLYDVFGYRNWASETQKWGYYFLHLDMVRSWPDSSLYASLRTLATRFGDKNYFIRTSNADGFFVQNGFDAARVATPQGQYAFLQCLAKCRDDAVFPSDPFIDRALPFIDPVTQVLRDETCVPRCRFCGGEVTLCVRGGAYFNERPSRDVEDEYCRFLERVEREEGESNAVVLELGVGLNTPAVLRWPNEDLVSGSAGRRFRLIRVGVDAAGCVPWELEEQDLAVGLSGDIRVALGALLS</sequence>
<dbReference type="InterPro" id="IPR043472">
    <property type="entry name" value="Macro_dom-like"/>
</dbReference>
<keyword evidence="6" id="KW-0326">Glycosidase</keyword>
<gene>
    <name evidence="8" type="ORF">N7492_009048</name>
</gene>
<evidence type="ECO:0000256" key="4">
    <source>
        <dbReference type="ARBA" id="ARBA00022801"/>
    </source>
</evidence>